<gene>
    <name evidence="1" type="ORF">Bccel_4607</name>
</gene>
<dbReference type="OrthoDB" id="1907002at2"/>
<sequence>MKIEGFFSNIKTGNETVAKLKQSGFAKAFIDMNEHYRDDRNVETNLPGTETSVSLSGLVLESGSYGEIRDKAPLEAASPMVSGFGKFEEVADTNCKVIVESGEGQEDRIKQIIKDMGGELESPNFKKPAAN</sequence>
<dbReference type="EMBL" id="LGTC01000001">
    <property type="protein sequence ID" value="KNY29333.1"/>
    <property type="molecule type" value="Genomic_DNA"/>
</dbReference>
<name>A0A0L6JU41_9FIRM</name>
<proteinExistence type="predicted"/>
<evidence type="ECO:0000313" key="1">
    <source>
        <dbReference type="EMBL" id="KNY29333.1"/>
    </source>
</evidence>
<comment type="caution">
    <text evidence="1">The sequence shown here is derived from an EMBL/GenBank/DDBJ whole genome shotgun (WGS) entry which is preliminary data.</text>
</comment>
<organism evidence="1 2">
    <name type="scientific">Pseudobacteroides cellulosolvens ATCC 35603 = DSM 2933</name>
    <dbReference type="NCBI Taxonomy" id="398512"/>
    <lineage>
        <taxon>Bacteria</taxon>
        <taxon>Bacillati</taxon>
        <taxon>Bacillota</taxon>
        <taxon>Clostridia</taxon>
        <taxon>Eubacteriales</taxon>
        <taxon>Oscillospiraceae</taxon>
        <taxon>Pseudobacteroides</taxon>
    </lineage>
</organism>
<keyword evidence="2" id="KW-1185">Reference proteome</keyword>
<dbReference type="eggNOG" id="ENOG5032WIR">
    <property type="taxonomic scope" value="Bacteria"/>
</dbReference>
<protein>
    <submittedName>
        <fullName evidence="1">Uncharacterized protein</fullName>
    </submittedName>
</protein>
<dbReference type="AlphaFoldDB" id="A0A0L6JU41"/>
<reference evidence="2" key="1">
    <citation type="submission" date="2015-07" db="EMBL/GenBank/DDBJ databases">
        <title>Near-Complete Genome Sequence of the Cellulolytic Bacterium Bacteroides (Pseudobacteroides) cellulosolvens ATCC 35603.</title>
        <authorList>
            <person name="Dassa B."/>
            <person name="Utturkar S.M."/>
            <person name="Klingeman D.M."/>
            <person name="Hurt R.A."/>
            <person name="Keller M."/>
            <person name="Xu J."/>
            <person name="Reddy Y.H.K."/>
            <person name="Borovok I."/>
            <person name="Grinberg I.R."/>
            <person name="Lamed R."/>
            <person name="Zhivin O."/>
            <person name="Bayer E.A."/>
            <person name="Brown S.D."/>
        </authorList>
    </citation>
    <scope>NUCLEOTIDE SEQUENCE [LARGE SCALE GENOMIC DNA]</scope>
    <source>
        <strain evidence="2">DSM 2933</strain>
    </source>
</reference>
<accession>A0A0L6JU41</accession>
<evidence type="ECO:0000313" key="2">
    <source>
        <dbReference type="Proteomes" id="UP000036923"/>
    </source>
</evidence>
<dbReference type="Proteomes" id="UP000036923">
    <property type="component" value="Unassembled WGS sequence"/>
</dbReference>